<comment type="caution">
    <text evidence="2">The sequence shown here is derived from an EMBL/GenBank/DDBJ whole genome shotgun (WGS) entry which is preliminary data.</text>
</comment>
<gene>
    <name evidence="2" type="ORF">HHK36_008825</name>
</gene>
<dbReference type="OrthoDB" id="1929004at2759"/>
<dbReference type="EMBL" id="JABCRI010000005">
    <property type="protein sequence ID" value="KAF8406733.1"/>
    <property type="molecule type" value="Genomic_DNA"/>
</dbReference>
<accession>A0A834ZK72</accession>
<dbReference type="InterPro" id="IPR018930">
    <property type="entry name" value="LEA-18"/>
</dbReference>
<reference evidence="2 3" key="1">
    <citation type="submission" date="2020-04" db="EMBL/GenBank/DDBJ databases">
        <title>Plant Genome Project.</title>
        <authorList>
            <person name="Zhang R.-G."/>
        </authorList>
    </citation>
    <scope>NUCLEOTIDE SEQUENCE [LARGE SCALE GENOMIC DNA]</scope>
    <source>
        <strain evidence="2">YNK0</strain>
        <tissue evidence="2">Leaf</tissue>
    </source>
</reference>
<proteinExistence type="predicted"/>
<dbReference type="Pfam" id="PF10714">
    <property type="entry name" value="LEA_6"/>
    <property type="match status" value="1"/>
</dbReference>
<dbReference type="Proteomes" id="UP000655225">
    <property type="component" value="Unassembled WGS sequence"/>
</dbReference>
<name>A0A834ZK72_TETSI</name>
<feature type="compositionally biased region" description="Basic and acidic residues" evidence="1">
    <location>
        <begin position="12"/>
        <end position="27"/>
    </location>
</feature>
<feature type="compositionally biased region" description="Polar residues" evidence="1">
    <location>
        <begin position="88"/>
        <end position="100"/>
    </location>
</feature>
<feature type="compositionally biased region" description="Basic and acidic residues" evidence="1">
    <location>
        <begin position="138"/>
        <end position="147"/>
    </location>
</feature>
<protein>
    <submittedName>
        <fullName evidence="2">Uncharacterized protein</fullName>
    </submittedName>
</protein>
<sequence length="232" mass="25019">MSRSGEQMVWKAKCEEQRKPEGEKEKLQGLPLESSPYVNYSDLEDYKQKAYGTEGHLEPKPGQGGGATDAPTLSGSGLSEGKAATAAAINQNGTPRQMNTDMELFGSYDDMVRPKRAKTGESSSARPEVDDDYVPPTKVEEQLRESSRVGASSSGVGATSSSGRRQSGSDPLPVVLGVPDTPLLKGLEVTYYGLEVLVEGRPDILLEGVSFFERCTREDSAWSLLDHSSDPE</sequence>
<dbReference type="AlphaFoldDB" id="A0A834ZK72"/>
<evidence type="ECO:0000256" key="1">
    <source>
        <dbReference type="SAM" id="MobiDB-lite"/>
    </source>
</evidence>
<feature type="region of interest" description="Disordered" evidence="1">
    <location>
        <begin position="1"/>
        <end position="177"/>
    </location>
</feature>
<organism evidence="2 3">
    <name type="scientific">Tetracentron sinense</name>
    <name type="common">Spur-leaf</name>
    <dbReference type="NCBI Taxonomy" id="13715"/>
    <lineage>
        <taxon>Eukaryota</taxon>
        <taxon>Viridiplantae</taxon>
        <taxon>Streptophyta</taxon>
        <taxon>Embryophyta</taxon>
        <taxon>Tracheophyta</taxon>
        <taxon>Spermatophyta</taxon>
        <taxon>Magnoliopsida</taxon>
        <taxon>Trochodendrales</taxon>
        <taxon>Trochodendraceae</taxon>
        <taxon>Tetracentron</taxon>
    </lineage>
</organism>
<keyword evidence="3" id="KW-1185">Reference proteome</keyword>
<evidence type="ECO:0000313" key="2">
    <source>
        <dbReference type="EMBL" id="KAF8406733.1"/>
    </source>
</evidence>
<evidence type="ECO:0000313" key="3">
    <source>
        <dbReference type="Proteomes" id="UP000655225"/>
    </source>
</evidence>
<feature type="compositionally biased region" description="Low complexity" evidence="1">
    <location>
        <begin position="148"/>
        <end position="165"/>
    </location>
</feature>